<keyword evidence="10" id="KW-0234">DNA repair</keyword>
<dbReference type="InterPro" id="IPR017871">
    <property type="entry name" value="ABC_transporter-like_CS"/>
</dbReference>
<accession>A0A921K8C9</accession>
<dbReference type="SMART" id="SM00382">
    <property type="entry name" value="AAA"/>
    <property type="match status" value="1"/>
</dbReference>
<dbReference type="PANTHER" id="PTHR43152">
    <property type="entry name" value="UVRABC SYSTEM PROTEIN A"/>
    <property type="match status" value="1"/>
</dbReference>
<dbReference type="PROSITE" id="PS50893">
    <property type="entry name" value="ABC_TRANSPORTER_2"/>
    <property type="match status" value="1"/>
</dbReference>
<evidence type="ECO:0000256" key="3">
    <source>
        <dbReference type="ARBA" id="ARBA00022737"/>
    </source>
</evidence>
<dbReference type="GO" id="GO:0006281">
    <property type="term" value="P:DNA repair"/>
    <property type="evidence" value="ECO:0007669"/>
    <property type="project" value="UniProtKB-KW"/>
</dbReference>
<evidence type="ECO:0000256" key="4">
    <source>
        <dbReference type="ARBA" id="ARBA00022741"/>
    </source>
</evidence>
<evidence type="ECO:0000256" key="6">
    <source>
        <dbReference type="ARBA" id="ARBA00022769"/>
    </source>
</evidence>
<keyword evidence="6" id="KW-0228">DNA excision</keyword>
<protein>
    <recommendedName>
        <fullName evidence="12">UvrABC system protein A</fullName>
    </recommendedName>
    <alternativeName>
        <fullName evidence="13">Excinuclease ABC subunit A</fullName>
    </alternativeName>
</protein>
<evidence type="ECO:0000256" key="11">
    <source>
        <dbReference type="ARBA" id="ARBA00038000"/>
    </source>
</evidence>
<name>A0A921K8C9_9MICC</name>
<dbReference type="GO" id="GO:0005524">
    <property type="term" value="F:ATP binding"/>
    <property type="evidence" value="ECO:0007669"/>
    <property type="project" value="UniProtKB-KW"/>
</dbReference>
<keyword evidence="5" id="KW-0227">DNA damage</keyword>
<feature type="domain" description="ABC transporter" evidence="14">
    <location>
        <begin position="290"/>
        <end position="589"/>
    </location>
</feature>
<dbReference type="GO" id="GO:0003677">
    <property type="term" value="F:DNA binding"/>
    <property type="evidence" value="ECO:0007669"/>
    <property type="project" value="UniProtKB-KW"/>
</dbReference>
<keyword evidence="4" id="KW-0547">Nucleotide-binding</keyword>
<evidence type="ECO:0000256" key="7">
    <source>
        <dbReference type="ARBA" id="ARBA00022840"/>
    </source>
</evidence>
<evidence type="ECO:0000256" key="1">
    <source>
        <dbReference type="ARBA" id="ARBA00004496"/>
    </source>
</evidence>
<keyword evidence="8" id="KW-0267">Excision nuclease</keyword>
<keyword evidence="9" id="KW-0238">DNA-binding</keyword>
<comment type="similarity">
    <text evidence="11">Belongs to the ABC transporter superfamily. UvrA family.</text>
</comment>
<evidence type="ECO:0000256" key="8">
    <source>
        <dbReference type="ARBA" id="ARBA00022881"/>
    </source>
</evidence>
<keyword evidence="3" id="KW-0677">Repeat</keyword>
<dbReference type="Pfam" id="PF00005">
    <property type="entry name" value="ABC_tran"/>
    <property type="match status" value="1"/>
</dbReference>
<reference evidence="15" key="2">
    <citation type="submission" date="2021-09" db="EMBL/GenBank/DDBJ databases">
        <authorList>
            <person name="Gilroy R."/>
        </authorList>
    </citation>
    <scope>NUCLEOTIDE SEQUENCE</scope>
    <source>
        <strain evidence="15">ChiHjej13B12-14962</strain>
    </source>
</reference>
<proteinExistence type="inferred from homology"/>
<comment type="subcellular location">
    <subcellularLocation>
        <location evidence="1">Cytoplasm</location>
    </subcellularLocation>
</comment>
<evidence type="ECO:0000256" key="2">
    <source>
        <dbReference type="ARBA" id="ARBA00022490"/>
    </source>
</evidence>
<evidence type="ECO:0000256" key="9">
    <source>
        <dbReference type="ARBA" id="ARBA00023125"/>
    </source>
</evidence>
<dbReference type="PROSITE" id="PS00211">
    <property type="entry name" value="ABC_TRANSPORTER_1"/>
    <property type="match status" value="2"/>
</dbReference>
<dbReference type="Gene3D" id="1.20.1580.10">
    <property type="entry name" value="ABC transporter ATPase like domain"/>
    <property type="match status" value="1"/>
</dbReference>
<dbReference type="InterPro" id="IPR003593">
    <property type="entry name" value="AAA+_ATPase"/>
</dbReference>
<dbReference type="GO" id="GO:0016887">
    <property type="term" value="F:ATP hydrolysis activity"/>
    <property type="evidence" value="ECO:0007669"/>
    <property type="project" value="InterPro"/>
</dbReference>
<keyword evidence="2" id="KW-0963">Cytoplasm</keyword>
<dbReference type="InterPro" id="IPR003439">
    <property type="entry name" value="ABC_transporter-like_ATP-bd"/>
</dbReference>
<evidence type="ECO:0000256" key="10">
    <source>
        <dbReference type="ARBA" id="ARBA00023204"/>
    </source>
</evidence>
<dbReference type="GO" id="GO:0004518">
    <property type="term" value="F:nuclease activity"/>
    <property type="evidence" value="ECO:0007669"/>
    <property type="project" value="UniProtKB-KW"/>
</dbReference>
<evidence type="ECO:0000313" key="15">
    <source>
        <dbReference type="EMBL" id="HJF15111.1"/>
    </source>
</evidence>
<dbReference type="Proteomes" id="UP000703315">
    <property type="component" value="Unassembled WGS sequence"/>
</dbReference>
<dbReference type="GO" id="GO:0005737">
    <property type="term" value="C:cytoplasm"/>
    <property type="evidence" value="ECO:0007669"/>
    <property type="project" value="UniProtKB-SubCell"/>
</dbReference>
<gene>
    <name evidence="15" type="ORF">K8V32_09970</name>
</gene>
<sequence>AKKSLEDGALNVPGYSMEGWYGRLFRAAGLPMAKRIADYSAEELELLLNTEATKVNFEGANLTYEGLIPRIRKSMLAKDREAMQPHIRAFVDRAIGFTTCTACDGTRLNDTARSVTINGANIGQLATLASAELLDWVSALDLPAAEPLLAVLRQLLQGFVDIGLGYLSLDRASGTLSGGEAQRVKMIRQLGSPLTDVTYVFDEPTAGLHAADVERMNTLLLQLRDAGNTILVVEHHPGVIAIADHIIDMGPGAGQHGGDVVYQGDVAGLRASGTITGNSLEHRAGLKSQVRASTVTLPIRNITRHNLRDVSVDVPTGVVTAVTGVAGSGKSTLLAAGLADRQDVVVIDQTPIRGSRRSNPATYTGALDAIRKAFAKAHGVKPGLFSANSDGACPECQGAGAISLDFGFMQGQSTVCGACQGRRFNTEVLHYELGGKNIADVLELPAETAVAYFTQVKIPAAAKVAQRCVDVGLGYIRLGQPLTTLSGGERQRLKLVASLAKPAEIYVLDEPTTGLHIADVGRLVALLDALVEAGTTVIVIEHDLDVVAAADWVIDIGPGAGAAGGQVIFEGTPRELLAADTATGRHFAQALRAAD</sequence>
<dbReference type="PANTHER" id="PTHR43152:SF2">
    <property type="entry name" value="DRUG RESISTANCE ABC TRANSPORTER"/>
    <property type="match status" value="1"/>
</dbReference>
<dbReference type="Gene3D" id="3.40.50.300">
    <property type="entry name" value="P-loop containing nucleotide triphosphate hydrolases"/>
    <property type="match status" value="2"/>
</dbReference>
<evidence type="ECO:0000313" key="16">
    <source>
        <dbReference type="Proteomes" id="UP000703315"/>
    </source>
</evidence>
<dbReference type="InterPro" id="IPR027417">
    <property type="entry name" value="P-loop_NTPase"/>
</dbReference>
<evidence type="ECO:0000259" key="14">
    <source>
        <dbReference type="PROSITE" id="PS50893"/>
    </source>
</evidence>
<keyword evidence="7 15" id="KW-0067">ATP-binding</keyword>
<dbReference type="EMBL" id="DYXC01000109">
    <property type="protein sequence ID" value="HJF15111.1"/>
    <property type="molecule type" value="Genomic_DNA"/>
</dbReference>
<organism evidence="15 16">
    <name type="scientific">Enteractinococcus helveticum</name>
    <dbReference type="NCBI Taxonomy" id="1837282"/>
    <lineage>
        <taxon>Bacteria</taxon>
        <taxon>Bacillati</taxon>
        <taxon>Actinomycetota</taxon>
        <taxon>Actinomycetes</taxon>
        <taxon>Micrococcales</taxon>
        <taxon>Micrococcaceae</taxon>
    </lineage>
</organism>
<evidence type="ECO:0000256" key="12">
    <source>
        <dbReference type="ARBA" id="ARBA00039316"/>
    </source>
</evidence>
<dbReference type="AlphaFoldDB" id="A0A921K8C9"/>
<feature type="non-terminal residue" evidence="15">
    <location>
        <position position="1"/>
    </location>
</feature>
<evidence type="ECO:0000256" key="13">
    <source>
        <dbReference type="ARBA" id="ARBA00042156"/>
    </source>
</evidence>
<dbReference type="RefSeq" id="WP_303906614.1">
    <property type="nucleotide sequence ID" value="NZ_DYXC01000109.1"/>
</dbReference>
<comment type="caution">
    <text evidence="15">The sequence shown here is derived from an EMBL/GenBank/DDBJ whole genome shotgun (WGS) entry which is preliminary data.</text>
</comment>
<reference evidence="15" key="1">
    <citation type="journal article" date="2021" name="PeerJ">
        <title>Extensive microbial diversity within the chicken gut microbiome revealed by metagenomics and culture.</title>
        <authorList>
            <person name="Gilroy R."/>
            <person name="Ravi A."/>
            <person name="Getino M."/>
            <person name="Pursley I."/>
            <person name="Horton D.L."/>
            <person name="Alikhan N.F."/>
            <person name="Baker D."/>
            <person name="Gharbi K."/>
            <person name="Hall N."/>
            <person name="Watson M."/>
            <person name="Adriaenssens E.M."/>
            <person name="Foster-Nyarko E."/>
            <person name="Jarju S."/>
            <person name="Secka A."/>
            <person name="Antonio M."/>
            <person name="Oren A."/>
            <person name="Chaudhuri R.R."/>
            <person name="La Ragione R."/>
            <person name="Hildebrand F."/>
            <person name="Pallen M.J."/>
        </authorList>
    </citation>
    <scope>NUCLEOTIDE SEQUENCE</scope>
    <source>
        <strain evidence="15">ChiHjej13B12-14962</strain>
    </source>
</reference>
<dbReference type="SUPFAM" id="SSF52540">
    <property type="entry name" value="P-loop containing nucleoside triphosphate hydrolases"/>
    <property type="match status" value="2"/>
</dbReference>
<evidence type="ECO:0000256" key="5">
    <source>
        <dbReference type="ARBA" id="ARBA00022763"/>
    </source>
</evidence>